<evidence type="ECO:0000313" key="1">
    <source>
        <dbReference type="EMBL" id="KAF7285051.1"/>
    </source>
</evidence>
<comment type="caution">
    <text evidence="1">The sequence shown here is derived from an EMBL/GenBank/DDBJ whole genome shotgun (WGS) entry which is preliminary data.</text>
</comment>
<keyword evidence="2" id="KW-1185">Reference proteome</keyword>
<evidence type="ECO:0000313" key="2">
    <source>
        <dbReference type="Proteomes" id="UP000625711"/>
    </source>
</evidence>
<protein>
    <submittedName>
        <fullName evidence="1">Uncharacterized protein</fullName>
    </submittedName>
</protein>
<dbReference type="Proteomes" id="UP000625711">
    <property type="component" value="Unassembled WGS sequence"/>
</dbReference>
<proteinExistence type="predicted"/>
<accession>A0A834IS57</accession>
<gene>
    <name evidence="1" type="ORF">GWI33_012356</name>
</gene>
<sequence>MLKKDPPLLRSTPRTTSPSSFNYNDRLMLFLFNSSFCPPGRFGFTRIKRFPYISACEMIPPDLWEGIIADKKRDSRTWLFLGVEISVTAFRSLKMIKSGITPSTIDMGKI</sequence>
<name>A0A834IS57_RHYFE</name>
<organism evidence="1 2">
    <name type="scientific">Rhynchophorus ferrugineus</name>
    <name type="common">Red palm weevil</name>
    <name type="synonym">Curculio ferrugineus</name>
    <dbReference type="NCBI Taxonomy" id="354439"/>
    <lineage>
        <taxon>Eukaryota</taxon>
        <taxon>Metazoa</taxon>
        <taxon>Ecdysozoa</taxon>
        <taxon>Arthropoda</taxon>
        <taxon>Hexapoda</taxon>
        <taxon>Insecta</taxon>
        <taxon>Pterygota</taxon>
        <taxon>Neoptera</taxon>
        <taxon>Endopterygota</taxon>
        <taxon>Coleoptera</taxon>
        <taxon>Polyphaga</taxon>
        <taxon>Cucujiformia</taxon>
        <taxon>Curculionidae</taxon>
        <taxon>Dryophthorinae</taxon>
        <taxon>Rhynchophorus</taxon>
    </lineage>
</organism>
<reference evidence="1" key="1">
    <citation type="submission" date="2020-08" db="EMBL/GenBank/DDBJ databases">
        <title>Genome sequencing and assembly of the red palm weevil Rhynchophorus ferrugineus.</title>
        <authorList>
            <person name="Dias G.B."/>
            <person name="Bergman C.M."/>
            <person name="Manee M."/>
        </authorList>
    </citation>
    <scope>NUCLEOTIDE SEQUENCE</scope>
    <source>
        <strain evidence="1">AA-2017</strain>
        <tissue evidence="1">Whole larva</tissue>
    </source>
</reference>
<dbReference type="EMBL" id="JAACXV010000062">
    <property type="protein sequence ID" value="KAF7285051.1"/>
    <property type="molecule type" value="Genomic_DNA"/>
</dbReference>
<dbReference type="AlphaFoldDB" id="A0A834IS57"/>